<dbReference type="PANTHER" id="PTHR22990:SF15">
    <property type="entry name" value="F-BOX ONLY PROTEIN 10"/>
    <property type="match status" value="1"/>
</dbReference>
<dbReference type="CDD" id="cd08547">
    <property type="entry name" value="Type_II_cohesin"/>
    <property type="match status" value="1"/>
</dbReference>
<reference evidence="5" key="1">
    <citation type="journal article" date="2020" name="mSystems">
        <title>Genome- and Community-Level Interaction Insights into Carbon Utilization and Element Cycling Functions of Hydrothermarchaeota in Hydrothermal Sediment.</title>
        <authorList>
            <person name="Zhou Z."/>
            <person name="Liu Y."/>
            <person name="Xu W."/>
            <person name="Pan J."/>
            <person name="Luo Z.H."/>
            <person name="Li M."/>
        </authorList>
    </citation>
    <scope>NUCLEOTIDE SEQUENCE [LARGE SCALE GENOMIC DNA]</scope>
    <source>
        <strain evidence="5">SpSt-604</strain>
    </source>
</reference>
<dbReference type="GO" id="GO:0030246">
    <property type="term" value="F:carbohydrate binding"/>
    <property type="evidence" value="ECO:0007669"/>
    <property type="project" value="InterPro"/>
</dbReference>
<protein>
    <recommendedName>
        <fullName evidence="4">Periplasmic copper-binding protein NosD beta helix domain-containing protein</fullName>
    </recommendedName>
</protein>
<dbReference type="EMBL" id="DSZT01000222">
    <property type="protein sequence ID" value="HGU42642.1"/>
    <property type="molecule type" value="Genomic_DNA"/>
</dbReference>
<dbReference type="InterPro" id="IPR051550">
    <property type="entry name" value="SCF-Subunits/Alg-Epimerases"/>
</dbReference>
<keyword evidence="2" id="KW-0677">Repeat</keyword>
<comment type="pathway">
    <text evidence="1">Protein modification; protein ubiquitination.</text>
</comment>
<proteinExistence type="predicted"/>
<dbReference type="InterPro" id="IPR022441">
    <property type="entry name" value="Para_beta_helix_rpt-2"/>
</dbReference>
<evidence type="ECO:0000259" key="4">
    <source>
        <dbReference type="Pfam" id="PF05048"/>
    </source>
</evidence>
<dbReference type="SMART" id="SM00710">
    <property type="entry name" value="PbH1"/>
    <property type="match status" value="7"/>
</dbReference>
<evidence type="ECO:0000313" key="5">
    <source>
        <dbReference type="EMBL" id="HGU42642.1"/>
    </source>
</evidence>
<dbReference type="PANTHER" id="PTHR22990">
    <property type="entry name" value="F-BOX ONLY PROTEIN"/>
    <property type="match status" value="1"/>
</dbReference>
<evidence type="ECO:0000256" key="3">
    <source>
        <dbReference type="ARBA" id="ARBA00022786"/>
    </source>
</evidence>
<name>A0A7C4RYU7_FERPE</name>
<dbReference type="InterPro" id="IPR012334">
    <property type="entry name" value="Pectin_lyas_fold"/>
</dbReference>
<evidence type="ECO:0000256" key="2">
    <source>
        <dbReference type="ARBA" id="ARBA00022737"/>
    </source>
</evidence>
<dbReference type="InterPro" id="IPR007742">
    <property type="entry name" value="NosD_dom"/>
</dbReference>
<dbReference type="InterPro" id="IPR036439">
    <property type="entry name" value="Dockerin_dom_sf"/>
</dbReference>
<feature type="domain" description="Periplasmic copper-binding protein NosD beta helix" evidence="4">
    <location>
        <begin position="208"/>
        <end position="399"/>
    </location>
</feature>
<dbReference type="InterPro" id="IPR008965">
    <property type="entry name" value="CBM2/CBM3_carb-bd_dom_sf"/>
</dbReference>
<dbReference type="Gene3D" id="2.60.40.680">
    <property type="match status" value="1"/>
</dbReference>
<dbReference type="InterPro" id="IPR011050">
    <property type="entry name" value="Pectin_lyase_fold/virulence"/>
</dbReference>
<dbReference type="InterPro" id="IPR006626">
    <property type="entry name" value="PbH1"/>
</dbReference>
<evidence type="ECO:0000256" key="1">
    <source>
        <dbReference type="ARBA" id="ARBA00004906"/>
    </source>
</evidence>
<dbReference type="GO" id="GO:0000272">
    <property type="term" value="P:polysaccharide catabolic process"/>
    <property type="evidence" value="ECO:0007669"/>
    <property type="project" value="InterPro"/>
</dbReference>
<dbReference type="AlphaFoldDB" id="A0A7C4RYU7"/>
<dbReference type="SUPFAM" id="SSF63446">
    <property type="entry name" value="Type I dockerin domain"/>
    <property type="match status" value="1"/>
</dbReference>
<keyword evidence="3" id="KW-0833">Ubl conjugation pathway</keyword>
<organism evidence="5">
    <name type="scientific">Fervidobacterium pennivorans</name>
    <dbReference type="NCBI Taxonomy" id="93466"/>
    <lineage>
        <taxon>Bacteria</taxon>
        <taxon>Thermotogati</taxon>
        <taxon>Thermotogota</taxon>
        <taxon>Thermotogae</taxon>
        <taxon>Thermotogales</taxon>
        <taxon>Fervidobacteriaceae</taxon>
        <taxon>Fervidobacterium</taxon>
    </lineage>
</organism>
<dbReference type="SUPFAM" id="SSF51126">
    <property type="entry name" value="Pectin lyase-like"/>
    <property type="match status" value="1"/>
</dbReference>
<dbReference type="Pfam" id="PF05048">
    <property type="entry name" value="NosD"/>
    <property type="match status" value="1"/>
</dbReference>
<comment type="caution">
    <text evidence="5">The sequence shown here is derived from an EMBL/GenBank/DDBJ whole genome shotgun (WGS) entry which is preliminary data.</text>
</comment>
<dbReference type="SUPFAM" id="SSF49384">
    <property type="entry name" value="Carbohydrate-binding domain"/>
    <property type="match status" value="1"/>
</dbReference>
<sequence>MRRGMAKGKLLVVTLMIFFLYNVRLAFTEEIPQISVDPLSVSIYVNQTFSVNITIKNVVDLNALDIKLRYDTNVLDALHIIVFPPWPANHTSINDAEGCVWMNSTLTSPNGLSGNITIAQVTFKGISQGTSILSLAETMMLTSSGEVIAFIRKDGKVNVSIYMIKVPYDYPTIQEAINAAKSGDTVFVYQGTYYERIVVNKTIRIQAENLNTIIDGGNGDCAINITAPNVILINFTIRNSTIGLNIVSDGNLVQGNIFTNHEIGVKIVQTNNNKIFNNTITHCETALFISHSTYIHVMSNIASLNNYGIIIEDAHFSIVENNKVLDNTYGIQIKNSTNDKITRNKLLNNQNGLILINATNNWILRNNFASILLQLSLKDSTSNTWDNGVEGNYWSDYYGKDLNGDGIGDTDLPHHNVDSFPLIHPYISGDINHDRSVDSSDLGMLGLSWGTTPLMDVGWNPACDLNEDDVVDSTDLGVMGINWGVSV</sequence>
<dbReference type="NCBIfam" id="TIGR03804">
    <property type="entry name" value="para_beta_helix"/>
    <property type="match status" value="1"/>
</dbReference>
<gene>
    <name evidence="5" type="ORF">ENT72_07000</name>
</gene>
<dbReference type="Gene3D" id="2.160.20.10">
    <property type="entry name" value="Single-stranded right-handed beta-helix, Pectin lyase-like"/>
    <property type="match status" value="1"/>
</dbReference>
<accession>A0A7C4RYU7</accession>
<dbReference type="Gene3D" id="1.10.1330.10">
    <property type="entry name" value="Dockerin domain"/>
    <property type="match status" value="1"/>
</dbReference>